<dbReference type="GeneID" id="54547336"/>
<name>A0A6A6JPV4_WESOR</name>
<reference evidence="2" key="1">
    <citation type="journal article" date="2020" name="Stud. Mycol.">
        <title>101 Dothideomycetes genomes: a test case for predicting lifestyles and emergence of pathogens.</title>
        <authorList>
            <person name="Haridas S."/>
            <person name="Albert R."/>
            <person name="Binder M."/>
            <person name="Bloem J."/>
            <person name="Labutti K."/>
            <person name="Salamov A."/>
            <person name="Andreopoulos B."/>
            <person name="Baker S."/>
            <person name="Barry K."/>
            <person name="Bills G."/>
            <person name="Bluhm B."/>
            <person name="Cannon C."/>
            <person name="Castanera R."/>
            <person name="Culley D."/>
            <person name="Daum C."/>
            <person name="Ezra D."/>
            <person name="Gonzalez J."/>
            <person name="Henrissat B."/>
            <person name="Kuo A."/>
            <person name="Liang C."/>
            <person name="Lipzen A."/>
            <person name="Lutzoni F."/>
            <person name="Magnuson J."/>
            <person name="Mondo S."/>
            <person name="Nolan M."/>
            <person name="Ohm R."/>
            <person name="Pangilinan J."/>
            <person name="Park H.-J."/>
            <person name="Ramirez L."/>
            <person name="Alfaro M."/>
            <person name="Sun H."/>
            <person name="Tritt A."/>
            <person name="Yoshinaga Y."/>
            <person name="Zwiers L.-H."/>
            <person name="Turgeon B."/>
            <person name="Goodwin S."/>
            <person name="Spatafora J."/>
            <person name="Crous P."/>
            <person name="Grigoriev I."/>
        </authorList>
    </citation>
    <scope>NUCLEOTIDE SEQUENCE</scope>
    <source>
        <strain evidence="2">CBS 379.55</strain>
    </source>
</reference>
<feature type="region of interest" description="Disordered" evidence="1">
    <location>
        <begin position="238"/>
        <end position="277"/>
    </location>
</feature>
<proteinExistence type="predicted"/>
<feature type="region of interest" description="Disordered" evidence="1">
    <location>
        <begin position="342"/>
        <end position="420"/>
    </location>
</feature>
<protein>
    <submittedName>
        <fullName evidence="2">Uncharacterized protein</fullName>
    </submittedName>
</protein>
<sequence>MAQHGSEKQPKLPDFTNLTERSKKFYDGTYKSNEFGFEDEEGVYHAFGTGPDSGPPTPLPASASLFDSEDDVNGRTYENGGSDHVSGGRGRSDGDVPALTSHTAASASLAPEQQASYHSALQDWTTNRTDQLKHIFENMVREGLVDEQSFRHAAHTELREGWLPDWDERTIDQLQGRLEGILIGAWWTGAGYTLQEAYRRVGIEYPDAIFRGRTITDAEVMRELGMARLTLGTMRNENLQNGDTVEGESQAPKSPFSNISGMTDVSDPPSVLANPDAADHDEVLNGAAHSEGSNGDHDEEEKNAGNANIINGVNGAIDISKSQINGTNGNAVAPATNGLPLASKTLSSNNNTLSHTTTTTKTPTKNKAKAKHDSDNEDPEFVPGKPTPKRKSVKGKKMATKKGVEQENTPPTRRSVRLAK</sequence>
<organism evidence="2 3">
    <name type="scientific">Westerdykella ornata</name>
    <dbReference type="NCBI Taxonomy" id="318751"/>
    <lineage>
        <taxon>Eukaryota</taxon>
        <taxon>Fungi</taxon>
        <taxon>Dikarya</taxon>
        <taxon>Ascomycota</taxon>
        <taxon>Pezizomycotina</taxon>
        <taxon>Dothideomycetes</taxon>
        <taxon>Pleosporomycetidae</taxon>
        <taxon>Pleosporales</taxon>
        <taxon>Sporormiaceae</taxon>
        <taxon>Westerdykella</taxon>
    </lineage>
</organism>
<dbReference type="Proteomes" id="UP000800097">
    <property type="component" value="Unassembled WGS sequence"/>
</dbReference>
<keyword evidence="3" id="KW-1185">Reference proteome</keyword>
<feature type="compositionally biased region" description="Low complexity" evidence="1">
    <location>
        <begin position="342"/>
        <end position="363"/>
    </location>
</feature>
<evidence type="ECO:0000313" key="3">
    <source>
        <dbReference type="Proteomes" id="UP000800097"/>
    </source>
</evidence>
<feature type="compositionally biased region" description="Basic and acidic residues" evidence="1">
    <location>
        <begin position="1"/>
        <end position="11"/>
    </location>
</feature>
<dbReference type="EMBL" id="ML986488">
    <property type="protein sequence ID" value="KAF2278407.1"/>
    <property type="molecule type" value="Genomic_DNA"/>
</dbReference>
<gene>
    <name evidence="2" type="ORF">EI97DRAFT_252508</name>
</gene>
<feature type="region of interest" description="Disordered" evidence="1">
    <location>
        <begin position="42"/>
        <end position="99"/>
    </location>
</feature>
<dbReference type="AlphaFoldDB" id="A0A6A6JPV4"/>
<evidence type="ECO:0000256" key="1">
    <source>
        <dbReference type="SAM" id="MobiDB-lite"/>
    </source>
</evidence>
<dbReference type="OrthoDB" id="3799586at2759"/>
<accession>A0A6A6JPV4</accession>
<feature type="compositionally biased region" description="Basic residues" evidence="1">
    <location>
        <begin position="387"/>
        <end position="400"/>
    </location>
</feature>
<feature type="compositionally biased region" description="Polar residues" evidence="1">
    <location>
        <begin position="251"/>
        <end position="263"/>
    </location>
</feature>
<evidence type="ECO:0000313" key="2">
    <source>
        <dbReference type="EMBL" id="KAF2278407.1"/>
    </source>
</evidence>
<dbReference type="RefSeq" id="XP_033655946.1">
    <property type="nucleotide sequence ID" value="XM_033794161.1"/>
</dbReference>
<feature type="region of interest" description="Disordered" evidence="1">
    <location>
        <begin position="1"/>
        <end position="20"/>
    </location>
</feature>